<dbReference type="AlphaFoldDB" id="A0AAX6F868"/>
<dbReference type="EMBL" id="JANAVB010031018">
    <property type="protein sequence ID" value="KAJ6812620.1"/>
    <property type="molecule type" value="Genomic_DNA"/>
</dbReference>
<keyword evidence="3" id="KW-1185">Reference proteome</keyword>
<evidence type="ECO:0000313" key="3">
    <source>
        <dbReference type="Proteomes" id="UP001140949"/>
    </source>
</evidence>
<reference evidence="2" key="1">
    <citation type="journal article" date="2023" name="GigaByte">
        <title>Genome assembly of the bearded iris, Iris pallida Lam.</title>
        <authorList>
            <person name="Bruccoleri R.E."/>
            <person name="Oakeley E.J."/>
            <person name="Faust A.M.E."/>
            <person name="Altorfer M."/>
            <person name="Dessus-Babus S."/>
            <person name="Burckhardt D."/>
            <person name="Oertli M."/>
            <person name="Naumann U."/>
            <person name="Petersen F."/>
            <person name="Wong J."/>
        </authorList>
    </citation>
    <scope>NUCLEOTIDE SEQUENCE</scope>
    <source>
        <strain evidence="2">GSM-AAB239-AS_SAM_17_03QT</strain>
    </source>
</reference>
<dbReference type="PANTHER" id="PTHR35985">
    <property type="entry name" value="OS07G0675200 PROTEIN"/>
    <property type="match status" value="1"/>
</dbReference>
<dbReference type="Proteomes" id="UP001140949">
    <property type="component" value="Unassembled WGS sequence"/>
</dbReference>
<sequence>MVYYLTHLRSLRLLPSASTATTSKCLLPLARGAANTTGSTRTADPAVHSDSPQGEGGIGITPEEEQYKHQQHEKHNSRSPLGGEQPYGSAGRPMPSSPPKLESDPVSAPSTDPNFQQKRRFSSSLPDVSCVGVDGTPLVGGQEQQRGGEEGSSQEEENREYFKDHKASPLSNIEFADTRKPVWRATDGEKRDDIWGGEGTGYLVEDTVDEALARAEAMFQAAREAGDPDSPQSRALARKLRERQQQQMRERGAA</sequence>
<accession>A0AAX6F868</accession>
<evidence type="ECO:0000256" key="1">
    <source>
        <dbReference type="SAM" id="MobiDB-lite"/>
    </source>
</evidence>
<comment type="caution">
    <text evidence="2">The sequence shown here is derived from an EMBL/GenBank/DDBJ whole genome shotgun (WGS) entry which is preliminary data.</text>
</comment>
<feature type="region of interest" description="Disordered" evidence="1">
    <location>
        <begin position="221"/>
        <end position="254"/>
    </location>
</feature>
<organism evidence="2 3">
    <name type="scientific">Iris pallida</name>
    <name type="common">Sweet iris</name>
    <dbReference type="NCBI Taxonomy" id="29817"/>
    <lineage>
        <taxon>Eukaryota</taxon>
        <taxon>Viridiplantae</taxon>
        <taxon>Streptophyta</taxon>
        <taxon>Embryophyta</taxon>
        <taxon>Tracheophyta</taxon>
        <taxon>Spermatophyta</taxon>
        <taxon>Magnoliopsida</taxon>
        <taxon>Liliopsida</taxon>
        <taxon>Asparagales</taxon>
        <taxon>Iridaceae</taxon>
        <taxon>Iridoideae</taxon>
        <taxon>Irideae</taxon>
        <taxon>Iris</taxon>
    </lineage>
</organism>
<name>A0AAX6F868_IRIPA</name>
<feature type="region of interest" description="Disordered" evidence="1">
    <location>
        <begin position="35"/>
        <end position="174"/>
    </location>
</feature>
<dbReference type="PANTHER" id="PTHR35985:SF1">
    <property type="entry name" value="OS07G0675200 PROTEIN"/>
    <property type="match status" value="1"/>
</dbReference>
<feature type="compositionally biased region" description="Basic and acidic residues" evidence="1">
    <location>
        <begin position="65"/>
        <end position="76"/>
    </location>
</feature>
<gene>
    <name evidence="2" type="ORF">M6B38_148570</name>
</gene>
<proteinExistence type="predicted"/>
<evidence type="ECO:0000313" key="2">
    <source>
        <dbReference type="EMBL" id="KAJ6812620.1"/>
    </source>
</evidence>
<feature type="compositionally biased region" description="Basic and acidic residues" evidence="1">
    <location>
        <begin position="242"/>
        <end position="254"/>
    </location>
</feature>
<feature type="compositionally biased region" description="Polar residues" evidence="1">
    <location>
        <begin position="108"/>
        <end position="126"/>
    </location>
</feature>
<protein>
    <submittedName>
        <fullName evidence="2">Uncharacterized protein</fullName>
    </submittedName>
</protein>
<reference evidence="2" key="2">
    <citation type="submission" date="2023-04" db="EMBL/GenBank/DDBJ databases">
        <authorList>
            <person name="Bruccoleri R.E."/>
            <person name="Oakeley E.J."/>
            <person name="Faust A.-M."/>
            <person name="Dessus-Babus S."/>
            <person name="Altorfer M."/>
            <person name="Burckhardt D."/>
            <person name="Oertli M."/>
            <person name="Naumann U."/>
            <person name="Petersen F."/>
            <person name="Wong J."/>
        </authorList>
    </citation>
    <scope>NUCLEOTIDE SEQUENCE</scope>
    <source>
        <strain evidence="2">GSM-AAB239-AS_SAM_17_03QT</strain>
        <tissue evidence="2">Leaf</tissue>
    </source>
</reference>